<feature type="region of interest" description="Disordered" evidence="1">
    <location>
        <begin position="185"/>
        <end position="207"/>
    </location>
</feature>
<proteinExistence type="predicted"/>
<comment type="caution">
    <text evidence="3">The sequence shown here is derived from an EMBL/GenBank/DDBJ whole genome shotgun (WGS) entry which is preliminary data.</text>
</comment>
<feature type="domain" description="Transcription regulator Rua1 C-terminal" evidence="2">
    <location>
        <begin position="352"/>
        <end position="477"/>
    </location>
</feature>
<accession>A0A1Q2YLS0</accession>
<evidence type="ECO:0000313" key="4">
    <source>
        <dbReference type="Proteomes" id="UP000186136"/>
    </source>
</evidence>
<evidence type="ECO:0000259" key="2">
    <source>
        <dbReference type="Pfam" id="PF14616"/>
    </source>
</evidence>
<evidence type="ECO:0000256" key="1">
    <source>
        <dbReference type="SAM" id="MobiDB-lite"/>
    </source>
</evidence>
<dbReference type="OrthoDB" id="3997627at2759"/>
<reference evidence="3 4" key="1">
    <citation type="submission" date="2016-08" db="EMBL/GenBank/DDBJ databases">
        <title>Whole genome shotgun sequence of Pichia membranifaciens KS47-1.</title>
        <authorList>
            <person name="Konishi M."/>
            <person name="Ishida M."/>
            <person name="Arakawa T."/>
            <person name="Kato Y."/>
            <person name="Horiuchi J."/>
        </authorList>
    </citation>
    <scope>NUCLEOTIDE SEQUENCE [LARGE SCALE GENOMIC DNA]</scope>
    <source>
        <strain evidence="3 4">KS47-1</strain>
    </source>
</reference>
<feature type="region of interest" description="Disordered" evidence="1">
    <location>
        <begin position="43"/>
        <end position="75"/>
    </location>
</feature>
<dbReference type="EMBL" id="BDGI01000181">
    <property type="protein sequence ID" value="GAV30500.1"/>
    <property type="molecule type" value="Genomic_DNA"/>
</dbReference>
<sequence length="479" mass="54686">MKYSDGHDEGSITLNRFNKIDDIFADIFPNSKTAGDLNLVELSPTNSSNTRSADSTVLDNLTQPSSATTVSTSRLHNSETSLDKFQEALCNEFSNQLSSITTLDSKFEKTLFDPYVGFFPCPTDEDLALATADPIEIFFPTDGIMNGFPNKDMDLYERHNSADNHQQARKEEQFSEKLERNYIYSNSKSGNVGPASAKIAKKYPRRSHSGDAEQLFFKASRDPTPLVNIPQSCETIPVPAAYVEKQPQDAHTNSPSLPRLASWKGDTNQIPDNCLPTHFEPIDDLPKIKQSKHKCKSCFKVSKTSYGCAKQIVRHLPNIRLYKEYNTPNGYTLEYAKEHGDSQYVYMASEVKNEYDPLVKRYTMDIQYNSKGKKLKRDYPSLCPFCKVSDTRKFDSLFYERNNSCYRGHLINTHGINSMGEFAKLPESGFVCYKLGKNSWSETVGFKCPYENCNYCFLRGDKTHGFHEYIRHWNRWHIE</sequence>
<dbReference type="Pfam" id="PF14616">
    <property type="entry name" value="Rua1_C"/>
    <property type="match status" value="1"/>
</dbReference>
<organism evidence="3 4">
    <name type="scientific">Pichia membranifaciens</name>
    <dbReference type="NCBI Taxonomy" id="4926"/>
    <lineage>
        <taxon>Eukaryota</taxon>
        <taxon>Fungi</taxon>
        <taxon>Dikarya</taxon>
        <taxon>Ascomycota</taxon>
        <taxon>Saccharomycotina</taxon>
        <taxon>Pichiomycetes</taxon>
        <taxon>Pichiales</taxon>
        <taxon>Pichiaceae</taxon>
        <taxon>Pichia</taxon>
    </lineage>
</organism>
<dbReference type="Proteomes" id="UP000186136">
    <property type="component" value="Unassembled WGS sequence"/>
</dbReference>
<gene>
    <name evidence="3" type="ORF">PMKS-004014</name>
</gene>
<name>A0A1Q2YLS0_9ASCO</name>
<evidence type="ECO:0000313" key="3">
    <source>
        <dbReference type="EMBL" id="GAV30500.1"/>
    </source>
</evidence>
<dbReference type="AlphaFoldDB" id="A0A1Q2YLS0"/>
<keyword evidence="4" id="KW-1185">Reference proteome</keyword>
<protein>
    <recommendedName>
        <fullName evidence="2">Transcription regulator Rua1 C-terminal domain-containing protein</fullName>
    </recommendedName>
</protein>
<dbReference type="InterPro" id="IPR028012">
    <property type="entry name" value="Rua1_C"/>
</dbReference>